<dbReference type="Proteomes" id="UP000321822">
    <property type="component" value="Unassembled WGS sequence"/>
</dbReference>
<gene>
    <name evidence="9" type="ORF">ESZ36_02450</name>
</gene>
<reference evidence="9 10" key="1">
    <citation type="submission" date="2019-07" db="EMBL/GenBank/DDBJ databases">
        <title>Genomes of sea-ice associated Colwellia species.</title>
        <authorList>
            <person name="Bowman J.P."/>
        </authorList>
    </citation>
    <scope>NUCLEOTIDE SEQUENCE [LARGE SCALE GENOMIC DNA]</scope>
    <source>
        <strain evidence="9 10">ACAM 459</strain>
    </source>
</reference>
<dbReference type="InterPro" id="IPR052211">
    <property type="entry name" value="Cpx_auxiliary_protein"/>
</dbReference>
<organism evidence="9 10">
    <name type="scientific">Colwellia demingiae</name>
    <dbReference type="NCBI Taxonomy" id="89401"/>
    <lineage>
        <taxon>Bacteria</taxon>
        <taxon>Pseudomonadati</taxon>
        <taxon>Pseudomonadota</taxon>
        <taxon>Gammaproteobacteria</taxon>
        <taxon>Alteromonadales</taxon>
        <taxon>Colwelliaceae</taxon>
        <taxon>Colwellia</taxon>
    </lineage>
</organism>
<dbReference type="AlphaFoldDB" id="A0A5C6QTL0"/>
<comment type="similarity">
    <text evidence="5">Belongs to the ZraP family.</text>
</comment>
<proteinExistence type="inferred from homology"/>
<dbReference type="InterPro" id="IPR012899">
    <property type="entry name" value="LTXXQ"/>
</dbReference>
<dbReference type="PIRSF" id="PIRSF034445">
    <property type="entry name" value="CpxP_Spy"/>
    <property type="match status" value="1"/>
</dbReference>
<dbReference type="InterPro" id="IPR025961">
    <property type="entry name" value="Metal_resist"/>
</dbReference>
<comment type="caution">
    <text evidence="9">The sequence shown here is derived from an EMBL/GenBank/DDBJ whole genome shotgun (WGS) entry which is preliminary data.</text>
</comment>
<evidence type="ECO:0000256" key="2">
    <source>
        <dbReference type="ARBA" id="ARBA00008441"/>
    </source>
</evidence>
<dbReference type="CDD" id="cd09916">
    <property type="entry name" value="CpxP_like"/>
    <property type="match status" value="1"/>
</dbReference>
<keyword evidence="3 8" id="KW-0732">Signal</keyword>
<evidence type="ECO:0000256" key="1">
    <source>
        <dbReference type="ARBA" id="ARBA00004418"/>
    </source>
</evidence>
<dbReference type="GO" id="GO:0051082">
    <property type="term" value="F:unfolded protein binding"/>
    <property type="evidence" value="ECO:0007669"/>
    <property type="project" value="TreeGrafter"/>
</dbReference>
<comment type="subcellular location">
    <subcellularLocation>
        <location evidence="1">Periplasm</location>
    </subcellularLocation>
</comment>
<evidence type="ECO:0000313" key="10">
    <source>
        <dbReference type="Proteomes" id="UP000321822"/>
    </source>
</evidence>
<evidence type="ECO:0000256" key="4">
    <source>
        <dbReference type="ARBA" id="ARBA00022764"/>
    </source>
</evidence>
<sequence>MKTIFKNIAIVTSLCSALVLAPVSYAGNGNSDYQGGKSYQQMSEKKLAKMTRKLGLSESQQAEIKALKSEEQVQMQALKPAMKAFRTQVKALMSADSFDEAAFVQLQASNQDVFSAMALTKAKSKFAMKSVLTEEQLATFRSMKHKRSRR</sequence>
<feature type="chain" id="PRO_5023027992" description="Signaling pathway modulator ZraP" evidence="8">
    <location>
        <begin position="27"/>
        <end position="150"/>
    </location>
</feature>
<evidence type="ECO:0000256" key="7">
    <source>
        <dbReference type="ARBA" id="ARBA00045001"/>
    </source>
</evidence>
<dbReference type="RefSeq" id="WP_146783031.1">
    <property type="nucleotide sequence ID" value="NZ_VOLT01000001.1"/>
</dbReference>
<dbReference type="OrthoDB" id="6226884at2"/>
<evidence type="ECO:0000256" key="6">
    <source>
        <dbReference type="ARBA" id="ARBA00044983"/>
    </source>
</evidence>
<evidence type="ECO:0000256" key="3">
    <source>
        <dbReference type="ARBA" id="ARBA00022729"/>
    </source>
</evidence>
<evidence type="ECO:0000313" key="9">
    <source>
        <dbReference type="EMBL" id="TWX72107.1"/>
    </source>
</evidence>
<dbReference type="GO" id="GO:0030288">
    <property type="term" value="C:outer membrane-bounded periplasmic space"/>
    <property type="evidence" value="ECO:0007669"/>
    <property type="project" value="TreeGrafter"/>
</dbReference>
<dbReference type="Gene3D" id="1.20.120.1490">
    <property type="match status" value="1"/>
</dbReference>
<comment type="similarity">
    <text evidence="2">Belongs to the CpxP/Spy family.</text>
</comment>
<dbReference type="PANTHER" id="PTHR38102:SF1">
    <property type="entry name" value="PERIPLASMIC CHAPERONE SPY"/>
    <property type="match status" value="1"/>
</dbReference>
<keyword evidence="10" id="KW-1185">Reference proteome</keyword>
<name>A0A5C6QTL0_9GAMM</name>
<protein>
    <recommendedName>
        <fullName evidence="6">Signaling pathway modulator ZraP</fullName>
    </recommendedName>
    <alternativeName>
        <fullName evidence="7">Zinc resistance-associated protein</fullName>
    </alternativeName>
</protein>
<accession>A0A5C6QTL0</accession>
<dbReference type="EMBL" id="VOLT01000001">
    <property type="protein sequence ID" value="TWX72107.1"/>
    <property type="molecule type" value="Genomic_DNA"/>
</dbReference>
<dbReference type="PANTHER" id="PTHR38102">
    <property type="entry name" value="PERIPLASMIC CHAPERONE SPY"/>
    <property type="match status" value="1"/>
</dbReference>
<evidence type="ECO:0000256" key="5">
    <source>
        <dbReference type="ARBA" id="ARBA00044945"/>
    </source>
</evidence>
<keyword evidence="4" id="KW-0574">Periplasm</keyword>
<dbReference type="Pfam" id="PF13801">
    <property type="entry name" value="Metal_resist"/>
    <property type="match status" value="1"/>
</dbReference>
<evidence type="ECO:0000256" key="8">
    <source>
        <dbReference type="SAM" id="SignalP"/>
    </source>
</evidence>
<feature type="signal peptide" evidence="8">
    <location>
        <begin position="1"/>
        <end position="26"/>
    </location>
</feature>